<organism evidence="2 3">
    <name type="scientific">Thalassolituus pacificus</name>
    <dbReference type="NCBI Taxonomy" id="2975440"/>
    <lineage>
        <taxon>Bacteria</taxon>
        <taxon>Pseudomonadati</taxon>
        <taxon>Pseudomonadota</taxon>
        <taxon>Gammaproteobacteria</taxon>
        <taxon>Oceanospirillales</taxon>
        <taxon>Oceanospirillaceae</taxon>
        <taxon>Thalassolituus</taxon>
    </lineage>
</organism>
<dbReference type="Proteomes" id="UP001147830">
    <property type="component" value="Unassembled WGS sequence"/>
</dbReference>
<proteinExistence type="predicted"/>
<comment type="caution">
    <text evidence="2">The sequence shown here is derived from an EMBL/GenBank/DDBJ whole genome shotgun (WGS) entry which is preliminary data.</text>
</comment>
<evidence type="ECO:0000313" key="2">
    <source>
        <dbReference type="EMBL" id="MCT7360908.1"/>
    </source>
</evidence>
<dbReference type="AlphaFoldDB" id="A0A9X2WIM1"/>
<dbReference type="EMBL" id="JAOANI010000029">
    <property type="protein sequence ID" value="MCT7360908.1"/>
    <property type="molecule type" value="Genomic_DNA"/>
</dbReference>
<gene>
    <name evidence="2" type="ORF">NYR02_17940</name>
</gene>
<reference evidence="2" key="2">
    <citation type="submission" date="2022-08" db="EMBL/GenBank/DDBJ databases">
        <authorList>
            <person name="Dong C."/>
        </authorList>
    </citation>
    <scope>NUCLEOTIDE SEQUENCE</scope>
    <source>
        <strain evidence="2">59MF3M-4</strain>
    </source>
</reference>
<keyword evidence="3" id="KW-1185">Reference proteome</keyword>
<protein>
    <submittedName>
        <fullName evidence="2">Uncharacterized protein</fullName>
    </submittedName>
</protein>
<accession>A0A9X2WIM1</accession>
<feature type="chain" id="PRO_5040727453" evidence="1">
    <location>
        <begin position="22"/>
        <end position="119"/>
    </location>
</feature>
<sequence>MIVCRFVAAALLLALTSFASAQEESSTDTRVLVYLDEVGGPYFDEWYLQGNIARPEGLTLQRSGKSGELSVPVTVDCHAATVSVSGPGLVFESMDISAAEAQEYIIAPLAEAVIQKVCP</sequence>
<dbReference type="RefSeq" id="WP_260977742.1">
    <property type="nucleotide sequence ID" value="NZ_JAOANI010000029.1"/>
</dbReference>
<feature type="signal peptide" evidence="1">
    <location>
        <begin position="1"/>
        <end position="21"/>
    </location>
</feature>
<evidence type="ECO:0000256" key="1">
    <source>
        <dbReference type="SAM" id="SignalP"/>
    </source>
</evidence>
<reference evidence="2" key="1">
    <citation type="journal article" date="2022" name="Front. Microbiol.">
        <title>Genome-based taxonomic rearrangement of Oceanobacter-related bacteria including the description of Thalassolituus hydrocarbonoclasticus sp. nov. and Thalassolituus pacificus sp. nov. and emended description of the genus Thalassolituus.</title>
        <authorList>
            <person name="Dong C."/>
            <person name="Wei L."/>
            <person name="Wang J."/>
            <person name="Lai Q."/>
            <person name="Huang Z."/>
            <person name="Shao Z."/>
        </authorList>
    </citation>
    <scope>NUCLEOTIDE SEQUENCE</scope>
    <source>
        <strain evidence="2">59MF3M-4</strain>
    </source>
</reference>
<name>A0A9X2WIM1_9GAMM</name>
<keyword evidence="1" id="KW-0732">Signal</keyword>
<evidence type="ECO:0000313" key="3">
    <source>
        <dbReference type="Proteomes" id="UP001147830"/>
    </source>
</evidence>